<feature type="chain" id="PRO_5036972733" description="DUF2066 domain-containing protein" evidence="1">
    <location>
        <begin position="37"/>
        <end position="381"/>
    </location>
</feature>
<keyword evidence="1" id="KW-0732">Signal</keyword>
<proteinExistence type="predicted"/>
<organism evidence="2 3">
    <name type="scientific">Kordiimonas sediminis</name>
    <dbReference type="NCBI Taxonomy" id="1735581"/>
    <lineage>
        <taxon>Bacteria</taxon>
        <taxon>Pseudomonadati</taxon>
        <taxon>Pseudomonadota</taxon>
        <taxon>Alphaproteobacteria</taxon>
        <taxon>Kordiimonadales</taxon>
        <taxon>Kordiimonadaceae</taxon>
        <taxon>Kordiimonas</taxon>
    </lineage>
</organism>
<dbReference type="Proteomes" id="UP000630923">
    <property type="component" value="Unassembled WGS sequence"/>
</dbReference>
<dbReference type="RefSeq" id="WP_191253186.1">
    <property type="nucleotide sequence ID" value="NZ_BNCI01000002.1"/>
</dbReference>
<name>A0A919AV78_9PROT</name>
<feature type="signal peptide" evidence="1">
    <location>
        <begin position="1"/>
        <end position="36"/>
    </location>
</feature>
<protein>
    <recommendedName>
        <fullName evidence="4">DUF2066 domain-containing protein</fullName>
    </recommendedName>
</protein>
<evidence type="ECO:0000313" key="2">
    <source>
        <dbReference type="EMBL" id="GHF27703.1"/>
    </source>
</evidence>
<evidence type="ECO:0000256" key="1">
    <source>
        <dbReference type="SAM" id="SignalP"/>
    </source>
</evidence>
<dbReference type="AlphaFoldDB" id="A0A919AV78"/>
<sequence length="381" mass="42586">MFHFLRLDFLRKLSFLASVLAASLFACVTIAPIAQAQAVNTSLDTLFTVRNLQLDETASSAFQARSAAIEKAESEAFDILLSKIIRQSDKDKLPPLSRREKQTLMVGIDFLDEKTSSRRYLATVNIRFEPALVSELLDTYNIPHILEAGGRLMILHAHTRGVKNILWEDDTTLEKARAAVDWSNRIRQPILLESSHNARMNFPFKAVSSIDHRTIASRLRNFNMPSALLISSSITRDYKSVTSRLTYKYGTTRAGGITEDHIQVPGVTLESEETALIKMYRNILDDIDERWKAQLLVDTDITGSITLIIATPALKDFINLTDRIAGISLITKHQVVSVKVPVSILEIEYKGTESQLELALGYAGLELVNTVDGKMLQLANQ</sequence>
<accession>A0A919AV78</accession>
<dbReference type="EMBL" id="BNCI01000002">
    <property type="protein sequence ID" value="GHF27703.1"/>
    <property type="molecule type" value="Genomic_DNA"/>
</dbReference>
<evidence type="ECO:0008006" key="4">
    <source>
        <dbReference type="Google" id="ProtNLM"/>
    </source>
</evidence>
<gene>
    <name evidence="2" type="ORF">GCM10017044_23500</name>
</gene>
<reference evidence="2" key="1">
    <citation type="journal article" date="2014" name="Int. J. Syst. Evol. Microbiol.">
        <title>Complete genome sequence of Corynebacterium casei LMG S-19264T (=DSM 44701T), isolated from a smear-ripened cheese.</title>
        <authorList>
            <consortium name="US DOE Joint Genome Institute (JGI-PGF)"/>
            <person name="Walter F."/>
            <person name="Albersmeier A."/>
            <person name="Kalinowski J."/>
            <person name="Ruckert C."/>
        </authorList>
    </citation>
    <scope>NUCLEOTIDE SEQUENCE</scope>
    <source>
        <strain evidence="2">KCTC 42590</strain>
    </source>
</reference>
<keyword evidence="3" id="KW-1185">Reference proteome</keyword>
<evidence type="ECO:0000313" key="3">
    <source>
        <dbReference type="Proteomes" id="UP000630923"/>
    </source>
</evidence>
<reference evidence="2" key="2">
    <citation type="submission" date="2020-09" db="EMBL/GenBank/DDBJ databases">
        <authorList>
            <person name="Sun Q."/>
            <person name="Kim S."/>
        </authorList>
    </citation>
    <scope>NUCLEOTIDE SEQUENCE</scope>
    <source>
        <strain evidence="2">KCTC 42590</strain>
    </source>
</reference>
<comment type="caution">
    <text evidence="2">The sequence shown here is derived from an EMBL/GenBank/DDBJ whole genome shotgun (WGS) entry which is preliminary data.</text>
</comment>
<dbReference type="PROSITE" id="PS51257">
    <property type="entry name" value="PROKAR_LIPOPROTEIN"/>
    <property type="match status" value="1"/>
</dbReference>